<proteinExistence type="predicted"/>
<evidence type="ECO:0000256" key="1">
    <source>
        <dbReference type="SAM" id="SignalP"/>
    </source>
</evidence>
<feature type="signal peptide" evidence="1">
    <location>
        <begin position="1"/>
        <end position="18"/>
    </location>
</feature>
<reference evidence="2" key="1">
    <citation type="journal article" date="2021" name="Proc. Natl. Acad. Sci. U.S.A.">
        <title>Three genomes in the algal genus Volvox reveal the fate of a haploid sex-determining region after a transition to homothallism.</title>
        <authorList>
            <person name="Yamamoto K."/>
            <person name="Hamaji T."/>
            <person name="Kawai-Toyooka H."/>
            <person name="Matsuzaki R."/>
            <person name="Takahashi F."/>
            <person name="Nishimura Y."/>
            <person name="Kawachi M."/>
            <person name="Noguchi H."/>
            <person name="Minakuchi Y."/>
            <person name="Umen J.G."/>
            <person name="Toyoda A."/>
            <person name="Nozaki H."/>
        </authorList>
    </citation>
    <scope>NUCLEOTIDE SEQUENCE</scope>
    <source>
        <strain evidence="2">NIES-3785</strain>
    </source>
</reference>
<dbReference type="AlphaFoldDB" id="A0A8J4GKC2"/>
<evidence type="ECO:0008006" key="4">
    <source>
        <dbReference type="Google" id="ProtNLM"/>
    </source>
</evidence>
<organism evidence="2 3">
    <name type="scientific">Volvox reticuliferus</name>
    <dbReference type="NCBI Taxonomy" id="1737510"/>
    <lineage>
        <taxon>Eukaryota</taxon>
        <taxon>Viridiplantae</taxon>
        <taxon>Chlorophyta</taxon>
        <taxon>core chlorophytes</taxon>
        <taxon>Chlorophyceae</taxon>
        <taxon>CS clade</taxon>
        <taxon>Chlamydomonadales</taxon>
        <taxon>Volvocaceae</taxon>
        <taxon>Volvox</taxon>
    </lineage>
</organism>
<evidence type="ECO:0000313" key="3">
    <source>
        <dbReference type="Proteomes" id="UP000722791"/>
    </source>
</evidence>
<gene>
    <name evidence="2" type="ORF">Vretimale_12717</name>
</gene>
<accession>A0A8J4GKC2</accession>
<sequence length="114" mass="12543">MTGRILAHILYLVCLAHPQVLVLQRMKCFNVELAVRSSTCTGKEVVAAAKQLLHPALSSASEHLHLLHCPNGIERAPYLPLDAEAILDDAFFTRPGEEKGAPRLVLVRTQRHTG</sequence>
<feature type="non-terminal residue" evidence="2">
    <location>
        <position position="1"/>
    </location>
</feature>
<dbReference type="EMBL" id="BNCQ01000028">
    <property type="protein sequence ID" value="GIM08715.1"/>
    <property type="molecule type" value="Genomic_DNA"/>
</dbReference>
<dbReference type="Proteomes" id="UP000722791">
    <property type="component" value="Unassembled WGS sequence"/>
</dbReference>
<evidence type="ECO:0000313" key="2">
    <source>
        <dbReference type="EMBL" id="GIM08715.1"/>
    </source>
</evidence>
<feature type="chain" id="PRO_5035208965" description="Secreted protein" evidence="1">
    <location>
        <begin position="19"/>
        <end position="114"/>
    </location>
</feature>
<name>A0A8J4GKC2_9CHLO</name>
<comment type="caution">
    <text evidence="2">The sequence shown here is derived from an EMBL/GenBank/DDBJ whole genome shotgun (WGS) entry which is preliminary data.</text>
</comment>
<protein>
    <recommendedName>
        <fullName evidence="4">Secreted protein</fullName>
    </recommendedName>
</protein>
<keyword evidence="1" id="KW-0732">Signal</keyword>